<dbReference type="AlphaFoldDB" id="T1GKP1"/>
<dbReference type="InterPro" id="IPR010562">
    <property type="entry name" value="Haemolymph_juvenile_hormone-bd"/>
</dbReference>
<dbReference type="PANTHER" id="PTHR11008">
    <property type="entry name" value="PROTEIN TAKEOUT-LIKE PROTEIN"/>
    <property type="match status" value="1"/>
</dbReference>
<accession>T1GKP1</accession>
<dbReference type="Gene3D" id="3.15.10.30">
    <property type="entry name" value="Haemolymph juvenile hormone binding protein"/>
    <property type="match status" value="2"/>
</dbReference>
<dbReference type="EMBL" id="CAQQ02125997">
    <property type="status" value="NOT_ANNOTATED_CDS"/>
    <property type="molecule type" value="Genomic_DNA"/>
</dbReference>
<evidence type="ECO:0000313" key="1">
    <source>
        <dbReference type="EnsemblMetazoa" id="MESCA004068-PA"/>
    </source>
</evidence>
<dbReference type="OMA" id="CWFEPSN"/>
<proteinExistence type="predicted"/>
<evidence type="ECO:0000313" key="2">
    <source>
        <dbReference type="Proteomes" id="UP000015102"/>
    </source>
</evidence>
<dbReference type="InterPro" id="IPR038606">
    <property type="entry name" value="To_sf"/>
</dbReference>
<name>T1GKP1_MEGSC</name>
<dbReference type="EMBL" id="CAQQ02125996">
    <property type="status" value="NOT_ANNOTATED_CDS"/>
    <property type="molecule type" value="Genomic_DNA"/>
</dbReference>
<reference evidence="1" key="2">
    <citation type="submission" date="2015-06" db="UniProtKB">
        <authorList>
            <consortium name="EnsemblMetazoa"/>
        </authorList>
    </citation>
    <scope>IDENTIFICATION</scope>
</reference>
<dbReference type="GO" id="GO:0005615">
    <property type="term" value="C:extracellular space"/>
    <property type="evidence" value="ECO:0007669"/>
    <property type="project" value="TreeGrafter"/>
</dbReference>
<protein>
    <submittedName>
        <fullName evidence="1">Uncharacterized protein</fullName>
    </submittedName>
</protein>
<keyword evidence="2" id="KW-1185">Reference proteome</keyword>
<dbReference type="EnsemblMetazoa" id="MESCA004068-RA">
    <property type="protein sequence ID" value="MESCA004068-PA"/>
    <property type="gene ID" value="MESCA004068"/>
</dbReference>
<sequence length="266" mass="30918">MNIQSNLSIQYFNQCCYFEKKKVPQKSKTNNMLFFAADYIKQCEIAQPVSVFTKCSTQSIQQLFNKLDEGIPGLTSVESFDPFYLNKIKINQGNNQAINLKVELSKIKITGFGKTVVKESRVYPHDYSWKTTFVLPNMKLDENMTVIMYTKTRLYEKGGFTFYNVTNVRVDFKLDGLKSHFSNLFNGNKALEESTNRFFNENWRMLADALYTVITHTIEDILIDVLQKIFHFIPANFFVSDIPTSEELYSRQKNSNTKVQQKQKTS</sequence>
<dbReference type="Pfam" id="PF06585">
    <property type="entry name" value="JHBP"/>
    <property type="match status" value="2"/>
</dbReference>
<organism evidence="1 2">
    <name type="scientific">Megaselia scalaris</name>
    <name type="common">Humpbacked fly</name>
    <name type="synonym">Phora scalaris</name>
    <dbReference type="NCBI Taxonomy" id="36166"/>
    <lineage>
        <taxon>Eukaryota</taxon>
        <taxon>Metazoa</taxon>
        <taxon>Ecdysozoa</taxon>
        <taxon>Arthropoda</taxon>
        <taxon>Hexapoda</taxon>
        <taxon>Insecta</taxon>
        <taxon>Pterygota</taxon>
        <taxon>Neoptera</taxon>
        <taxon>Endopterygota</taxon>
        <taxon>Diptera</taxon>
        <taxon>Brachycera</taxon>
        <taxon>Muscomorpha</taxon>
        <taxon>Platypezoidea</taxon>
        <taxon>Phoridae</taxon>
        <taxon>Megaseliini</taxon>
        <taxon>Megaselia</taxon>
    </lineage>
</organism>
<dbReference type="Proteomes" id="UP000015102">
    <property type="component" value="Unassembled WGS sequence"/>
</dbReference>
<dbReference type="HOGENOM" id="CLU_069908_3_0_1"/>
<dbReference type="SMART" id="SM00700">
    <property type="entry name" value="JHBP"/>
    <property type="match status" value="1"/>
</dbReference>
<dbReference type="PANTHER" id="PTHR11008:SF25">
    <property type="entry name" value="IP09473P-RELATED"/>
    <property type="match status" value="1"/>
</dbReference>
<reference evidence="2" key="1">
    <citation type="submission" date="2013-02" db="EMBL/GenBank/DDBJ databases">
        <authorList>
            <person name="Hughes D."/>
        </authorList>
    </citation>
    <scope>NUCLEOTIDE SEQUENCE</scope>
    <source>
        <strain>Durham</strain>
        <strain evidence="2">NC isolate 2 -- Noor lab</strain>
    </source>
</reference>